<accession>A0A9K3LC79</accession>
<evidence type="ECO:0000256" key="2">
    <source>
        <dbReference type="ARBA" id="ARBA00006375"/>
    </source>
</evidence>
<organism evidence="15 16">
    <name type="scientific">Nitzschia inconspicua</name>
    <dbReference type="NCBI Taxonomy" id="303405"/>
    <lineage>
        <taxon>Eukaryota</taxon>
        <taxon>Sar</taxon>
        <taxon>Stramenopiles</taxon>
        <taxon>Ochrophyta</taxon>
        <taxon>Bacillariophyta</taxon>
        <taxon>Bacillariophyceae</taxon>
        <taxon>Bacillariophycidae</taxon>
        <taxon>Bacillariales</taxon>
        <taxon>Bacillariaceae</taxon>
        <taxon>Nitzschia</taxon>
    </lineage>
</organism>
<dbReference type="InterPro" id="IPR000711">
    <property type="entry name" value="ATPase_OSCP/dsu"/>
</dbReference>
<dbReference type="AlphaFoldDB" id="A0A9K3LC79"/>
<comment type="subcellular location">
    <subcellularLocation>
        <location evidence="1">Mitochondrion inner membrane</location>
        <topology evidence="1">Multi-pass membrane protein</topology>
    </subcellularLocation>
</comment>
<keyword evidence="5" id="KW-0375">Hydrogen ion transport</keyword>
<evidence type="ECO:0000256" key="4">
    <source>
        <dbReference type="ARBA" id="ARBA00022737"/>
    </source>
</evidence>
<feature type="repeat" description="Solcar" evidence="12">
    <location>
        <begin position="134"/>
        <end position="224"/>
    </location>
</feature>
<dbReference type="Proteomes" id="UP000693970">
    <property type="component" value="Unassembled WGS sequence"/>
</dbReference>
<dbReference type="EMBL" id="JAGRRH010000013">
    <property type="protein sequence ID" value="KAG7359512.1"/>
    <property type="molecule type" value="Genomic_DNA"/>
</dbReference>
<dbReference type="PANTHER" id="PTHR45671">
    <property type="entry name" value="SOLUTE CARRIER FAMILY 25 (MITOCHONDRIAL CARRIER PHOSPHATE CARRIER), MEMBER 3, LIKE-RELATED-RELATED"/>
    <property type="match status" value="1"/>
</dbReference>
<keyword evidence="7" id="KW-1133">Transmembrane helix</keyword>
<keyword evidence="12 13" id="KW-0812">Transmembrane</keyword>
<evidence type="ECO:0000313" key="14">
    <source>
        <dbReference type="EMBL" id="KAG7338941.1"/>
    </source>
</evidence>
<dbReference type="PROSITE" id="PS50920">
    <property type="entry name" value="SOLCAR"/>
    <property type="match status" value="2"/>
</dbReference>
<evidence type="ECO:0000256" key="1">
    <source>
        <dbReference type="ARBA" id="ARBA00004448"/>
    </source>
</evidence>
<dbReference type="PANTHER" id="PTHR45671:SF10">
    <property type="entry name" value="SOLUTE CARRIER FAMILY 25 MEMBER 3"/>
    <property type="match status" value="1"/>
</dbReference>
<dbReference type="PROSITE" id="PS00389">
    <property type="entry name" value="ATPASE_DELTA"/>
    <property type="match status" value="1"/>
</dbReference>
<evidence type="ECO:0000313" key="15">
    <source>
        <dbReference type="EMBL" id="KAG7359512.1"/>
    </source>
</evidence>
<dbReference type="GO" id="GO:1990547">
    <property type="term" value="P:mitochondrial phosphate ion transmembrane transport"/>
    <property type="evidence" value="ECO:0007669"/>
    <property type="project" value="InterPro"/>
</dbReference>
<reference evidence="15" key="1">
    <citation type="journal article" date="2021" name="Sci. Rep.">
        <title>Diploid genomic architecture of Nitzschia inconspicua, an elite biomass production diatom.</title>
        <authorList>
            <person name="Oliver A."/>
            <person name="Podell S."/>
            <person name="Pinowska A."/>
            <person name="Traller J.C."/>
            <person name="Smith S.R."/>
            <person name="McClure R."/>
            <person name="Beliaev A."/>
            <person name="Bohutskyi P."/>
            <person name="Hill E.A."/>
            <person name="Rabines A."/>
            <person name="Zheng H."/>
            <person name="Allen L.Z."/>
            <person name="Kuo A."/>
            <person name="Grigoriev I.V."/>
            <person name="Allen A.E."/>
            <person name="Hazlebeck D."/>
            <person name="Allen E.E."/>
        </authorList>
    </citation>
    <scope>NUCLEOTIDE SEQUENCE</scope>
    <source>
        <strain evidence="15">Hildebrandi</strain>
    </source>
</reference>
<protein>
    <submittedName>
        <fullName evidence="15">ATP synthase F1 subcomplex delta subunit</fullName>
    </submittedName>
</protein>
<gene>
    <name evidence="14" type="ORF">IV203_002670</name>
    <name evidence="15" type="ORF">IV203_034610</name>
</gene>
<dbReference type="GO" id="GO:0005315">
    <property type="term" value="F:phosphate transmembrane transporter activity"/>
    <property type="evidence" value="ECO:0007669"/>
    <property type="project" value="InterPro"/>
</dbReference>
<keyword evidence="16" id="KW-1185">Reference proteome</keyword>
<comment type="caution">
    <text evidence="15">The sequence shown here is derived from an EMBL/GenBank/DDBJ whole genome shotgun (WGS) entry which is preliminary data.</text>
</comment>
<evidence type="ECO:0000256" key="9">
    <source>
        <dbReference type="ARBA" id="ARBA00023128"/>
    </source>
</evidence>
<dbReference type="HAMAP" id="MF_01416">
    <property type="entry name" value="ATP_synth_delta_bact"/>
    <property type="match status" value="1"/>
</dbReference>
<evidence type="ECO:0000256" key="12">
    <source>
        <dbReference type="PROSITE-ProRule" id="PRU00282"/>
    </source>
</evidence>
<keyword evidence="9" id="KW-0496">Mitochondrion</keyword>
<feature type="repeat" description="Solcar" evidence="12">
    <location>
        <begin position="31"/>
        <end position="118"/>
    </location>
</feature>
<evidence type="ECO:0000256" key="10">
    <source>
        <dbReference type="ARBA" id="ARBA00023136"/>
    </source>
</evidence>
<dbReference type="OrthoDB" id="1262810at2759"/>
<dbReference type="GO" id="GO:0005743">
    <property type="term" value="C:mitochondrial inner membrane"/>
    <property type="evidence" value="ECO:0007669"/>
    <property type="project" value="UniProtKB-SubCell"/>
</dbReference>
<evidence type="ECO:0000256" key="8">
    <source>
        <dbReference type="ARBA" id="ARBA00023065"/>
    </source>
</evidence>
<sequence>MSSTKAPPPAEVTTSEWLLRKDPNTGLGPLGFYTRCMVGGFLACGVTHASVVTLDVAKVRSQAHGSSGRWPKGLFSSVHKTWQAEGVGGVTKGWVPTFWGYGAQGLFKFGLNEFFKDYFTNAIGGSEKLDSTSKKMLLWAAASGSAEVVADVFLCPFEMTKVKMQVALPGEKGAVSNNIMQAFREMNARKTETRFPFGSLQPLWGRQVPYTMIKFVGFYATQNRVYEEIKKRTGKKKDDFDSATQLAITFACGYWAGIFCAITTQPMDNLVSLKGNEENANKSFSQLAREMGTKDLFMRGLSTRIIMIGTLTGLQWWVYELTSIVILYLVNSEKVLSNTMFSAVARKSARSVSASVQVVNLRSFATEASHKPVISLHGLAARYANATYVAASKTNKLDKVEAELNGLGKAAADSPAFASFLENPLIPRDQKSAQIAELLKSKKVSDITVNLCTTLAGNARLSELPKVASTFGQLMKAKRGEVDATIISAEALSKTETDQIAAAIKANSKDAKEVIISSEVDPTIIGGIQVQIGDQFLDLSIRSRIEELSRTPV</sequence>
<name>A0A9K3LC79_9STRA</name>
<evidence type="ECO:0000256" key="11">
    <source>
        <dbReference type="ARBA" id="ARBA00023310"/>
    </source>
</evidence>
<dbReference type="NCBIfam" id="TIGR01145">
    <property type="entry name" value="ATP_synt_delta"/>
    <property type="match status" value="1"/>
</dbReference>
<keyword evidence="4" id="KW-0677">Repeat</keyword>
<comment type="similarity">
    <text evidence="2 13">Belongs to the mitochondrial carrier (TC 2.A.29) family.</text>
</comment>
<keyword evidence="3 13" id="KW-0813">Transport</keyword>
<evidence type="ECO:0000256" key="5">
    <source>
        <dbReference type="ARBA" id="ARBA00022781"/>
    </source>
</evidence>
<dbReference type="EMBL" id="JAGRRH010000045">
    <property type="protein sequence ID" value="KAG7338941.1"/>
    <property type="molecule type" value="Genomic_DNA"/>
</dbReference>
<proteinExistence type="inferred from homology"/>
<dbReference type="InterPro" id="IPR020781">
    <property type="entry name" value="ATPase_OSCP/d_CS"/>
</dbReference>
<evidence type="ECO:0000256" key="7">
    <source>
        <dbReference type="ARBA" id="ARBA00022989"/>
    </source>
</evidence>
<evidence type="ECO:0000256" key="6">
    <source>
        <dbReference type="ARBA" id="ARBA00022792"/>
    </source>
</evidence>
<dbReference type="InterPro" id="IPR044677">
    <property type="entry name" value="SLC25A3/Pic2/Mir1-like"/>
</dbReference>
<dbReference type="Pfam" id="PF00213">
    <property type="entry name" value="OSCP"/>
    <property type="match status" value="1"/>
</dbReference>
<keyword evidence="8" id="KW-0406">Ion transport</keyword>
<evidence type="ECO:0000313" key="16">
    <source>
        <dbReference type="Proteomes" id="UP000693970"/>
    </source>
</evidence>
<evidence type="ECO:0000256" key="13">
    <source>
        <dbReference type="RuleBase" id="RU000488"/>
    </source>
</evidence>
<dbReference type="GO" id="GO:0046933">
    <property type="term" value="F:proton-transporting ATP synthase activity, rotational mechanism"/>
    <property type="evidence" value="ECO:0007669"/>
    <property type="project" value="InterPro"/>
</dbReference>
<evidence type="ECO:0000256" key="3">
    <source>
        <dbReference type="ARBA" id="ARBA00022448"/>
    </source>
</evidence>
<keyword evidence="6" id="KW-0999">Mitochondrion inner membrane</keyword>
<reference evidence="15" key="2">
    <citation type="submission" date="2021-04" db="EMBL/GenBank/DDBJ databases">
        <authorList>
            <person name="Podell S."/>
        </authorList>
    </citation>
    <scope>NUCLEOTIDE SEQUENCE</scope>
    <source>
        <strain evidence="15">Hildebrandi</strain>
    </source>
</reference>
<keyword evidence="10 12" id="KW-0472">Membrane</keyword>
<dbReference type="Pfam" id="PF00153">
    <property type="entry name" value="Mito_carr"/>
    <property type="match status" value="2"/>
</dbReference>
<dbReference type="InterPro" id="IPR018108">
    <property type="entry name" value="MCP_transmembrane"/>
</dbReference>
<keyword evidence="11" id="KW-0066">ATP synthesis</keyword>